<dbReference type="EMBL" id="AP012603">
    <property type="protein sequence ID" value="BAM86880.1"/>
    <property type="molecule type" value="Genomic_DNA"/>
</dbReference>
<dbReference type="Proteomes" id="UP000011841">
    <property type="component" value="Chromosome"/>
</dbReference>
<dbReference type="HOGENOM" id="CLU_145233_0_0_5"/>
<gene>
    <name evidence="1" type="ORF">S58_08690</name>
</gene>
<keyword evidence="2" id="KW-1185">Reference proteome</keyword>
<evidence type="ECO:0000313" key="2">
    <source>
        <dbReference type="Proteomes" id="UP000011841"/>
    </source>
</evidence>
<reference evidence="1 2" key="1">
    <citation type="journal article" date="2013" name="Appl. Environ. Microbiol.">
        <title>Genome analysis suggests that the soil oligotrophic bacterium Agromonas oligotrophica (Bradyrhizobium oligotrophicum) is a nitrogen-fixing symbiont of Aeschynomene indica.</title>
        <authorList>
            <person name="Okubo T."/>
            <person name="Fukushima S."/>
            <person name="Itakura M."/>
            <person name="Oshima K."/>
            <person name="Longtonglang A."/>
            <person name="Teaumroong N."/>
            <person name="Mitsui H."/>
            <person name="Hattori M."/>
            <person name="Hattori R."/>
            <person name="Hattori T."/>
            <person name="Minamisawa K."/>
        </authorList>
    </citation>
    <scope>NUCLEOTIDE SEQUENCE [LARGE SCALE GENOMIC DNA]</scope>
    <source>
        <strain evidence="1 2">S58</strain>
    </source>
</reference>
<name>M4ZKT6_9BRAD</name>
<dbReference type="PROSITE" id="PS51257">
    <property type="entry name" value="PROKAR_LIPOPROTEIN"/>
    <property type="match status" value="1"/>
</dbReference>
<protein>
    <submittedName>
        <fullName evidence="1">Uncharacterized protein</fullName>
    </submittedName>
</protein>
<organism evidence="1 2">
    <name type="scientific">Bradyrhizobium oligotrophicum S58</name>
    <dbReference type="NCBI Taxonomy" id="1245469"/>
    <lineage>
        <taxon>Bacteria</taxon>
        <taxon>Pseudomonadati</taxon>
        <taxon>Pseudomonadota</taxon>
        <taxon>Alphaproteobacteria</taxon>
        <taxon>Hyphomicrobiales</taxon>
        <taxon>Nitrobacteraceae</taxon>
        <taxon>Bradyrhizobium</taxon>
    </lineage>
</organism>
<dbReference type="KEGG" id="aol:S58_08690"/>
<proteinExistence type="predicted"/>
<evidence type="ECO:0000313" key="1">
    <source>
        <dbReference type="EMBL" id="BAM86880.1"/>
    </source>
</evidence>
<accession>M4ZKT6</accession>
<sequence length="108" mass="11902">MLRSLIYCLFVAVAAAACSIGVLYSAGWRSRSQISDVTAKAQAESLVPYCLESAKADPWRYYYLGKMKSASVEIRIQVVRAAGWATPLGQDQPNGWLAEACLRELDVR</sequence>
<dbReference type="AlphaFoldDB" id="M4ZKT6"/>